<dbReference type="InterPro" id="IPR006693">
    <property type="entry name" value="AB_hydrolase_lipase"/>
</dbReference>
<protein>
    <recommendedName>
        <fullName evidence="7">Lipase</fullName>
    </recommendedName>
</protein>
<keyword evidence="3" id="KW-0472">Membrane</keyword>
<organism evidence="6">
    <name type="scientific">Timema tahoe</name>
    <dbReference type="NCBI Taxonomy" id="61484"/>
    <lineage>
        <taxon>Eukaryota</taxon>
        <taxon>Metazoa</taxon>
        <taxon>Ecdysozoa</taxon>
        <taxon>Arthropoda</taxon>
        <taxon>Hexapoda</taxon>
        <taxon>Insecta</taxon>
        <taxon>Pterygota</taxon>
        <taxon>Neoptera</taxon>
        <taxon>Polyneoptera</taxon>
        <taxon>Phasmatodea</taxon>
        <taxon>Timematodea</taxon>
        <taxon>Timematoidea</taxon>
        <taxon>Timematidae</taxon>
        <taxon>Timema</taxon>
    </lineage>
</organism>
<evidence type="ECO:0000256" key="3">
    <source>
        <dbReference type="SAM" id="Phobius"/>
    </source>
</evidence>
<accession>A0A7R9NX14</accession>
<dbReference type="Gene3D" id="3.40.50.1820">
    <property type="entry name" value="alpha/beta hydrolase"/>
    <property type="match status" value="3"/>
</dbReference>
<dbReference type="AlphaFoldDB" id="A0A7R9NX14"/>
<dbReference type="SUPFAM" id="SSF53474">
    <property type="entry name" value="alpha/beta-Hydrolases"/>
    <property type="match status" value="1"/>
</dbReference>
<evidence type="ECO:0000256" key="1">
    <source>
        <dbReference type="ARBA" id="ARBA00022963"/>
    </source>
</evidence>
<name>A0A7R9NX14_9NEOP</name>
<sequence>MRIVQKGSRSRRDIFGAMNASLLPTLTWILGVFLKQLPDELPNAESQWADIFLDVPDLIKKSGYPVEVHHVTTEDGYIVTLHRLPRHMSEKAPTLVQHGIFHSSADSIISGPKSGLGPYFIKRKGGKVLIYCPLRTRSNHSGSYGCVRVVSSVIGQPRLYSEISDVFWEPQLCSGDLGSVQEASAVFGESKIWHDMGVHDIPAVIDYILDHTGHKDLFFIGHSMGCAMFFVGMAAKPRYNDKIRVMFGLGPASYMHNGKSYSIEEEKMLLLADVLEDEENKDFERLNIYEFLPRVPGWGRLALSICKDNHLTQPICTGGLSLMGGNFCQFDHGLAGNLKAYGTFEPPEYNLSRITAPVSLYCGESDLVVDCIDVERLHFELTNARMKSLQRIRRYTHLDFVWGNDAKLRLYSRIIKKMDAS</sequence>
<feature type="domain" description="AB hydrolase-1" evidence="4">
    <location>
        <begin position="192"/>
        <end position="261"/>
    </location>
</feature>
<proteinExistence type="predicted"/>
<dbReference type="GO" id="GO:0016042">
    <property type="term" value="P:lipid catabolic process"/>
    <property type="evidence" value="ECO:0007669"/>
    <property type="project" value="UniProtKB-KW"/>
</dbReference>
<evidence type="ECO:0000259" key="5">
    <source>
        <dbReference type="Pfam" id="PF04083"/>
    </source>
</evidence>
<evidence type="ECO:0000256" key="2">
    <source>
        <dbReference type="ARBA" id="ARBA00023098"/>
    </source>
</evidence>
<dbReference type="InterPro" id="IPR000073">
    <property type="entry name" value="AB_hydrolase_1"/>
</dbReference>
<evidence type="ECO:0008006" key="7">
    <source>
        <dbReference type="Google" id="ProtNLM"/>
    </source>
</evidence>
<evidence type="ECO:0000313" key="6">
    <source>
        <dbReference type="EMBL" id="CAD7459367.1"/>
    </source>
</evidence>
<dbReference type="InterPro" id="IPR029058">
    <property type="entry name" value="AB_hydrolase_fold"/>
</dbReference>
<reference evidence="6" key="1">
    <citation type="submission" date="2020-11" db="EMBL/GenBank/DDBJ databases">
        <authorList>
            <person name="Tran Van P."/>
        </authorList>
    </citation>
    <scope>NUCLEOTIDE SEQUENCE</scope>
</reference>
<dbReference type="Pfam" id="PF04083">
    <property type="entry name" value="Abhydro_lipase"/>
    <property type="match status" value="1"/>
</dbReference>
<dbReference type="PANTHER" id="PTHR11005">
    <property type="entry name" value="LYSOSOMAL ACID LIPASE-RELATED"/>
    <property type="match status" value="1"/>
</dbReference>
<evidence type="ECO:0000259" key="4">
    <source>
        <dbReference type="Pfam" id="PF00561"/>
    </source>
</evidence>
<gene>
    <name evidence="6" type="ORF">TTEB3V08_LOCUS7323</name>
</gene>
<keyword evidence="1" id="KW-0442">Lipid degradation</keyword>
<feature type="transmembrane region" description="Helical" evidence="3">
    <location>
        <begin position="12"/>
        <end position="34"/>
    </location>
</feature>
<dbReference type="EMBL" id="OE002822">
    <property type="protein sequence ID" value="CAD7459367.1"/>
    <property type="molecule type" value="Genomic_DNA"/>
</dbReference>
<keyword evidence="3" id="KW-1133">Transmembrane helix</keyword>
<feature type="domain" description="Partial AB-hydrolase lipase" evidence="5">
    <location>
        <begin position="55"/>
        <end position="110"/>
    </location>
</feature>
<keyword evidence="3" id="KW-0812">Transmembrane</keyword>
<dbReference type="Pfam" id="PF00561">
    <property type="entry name" value="Abhydrolase_1"/>
    <property type="match status" value="1"/>
</dbReference>
<keyword evidence="2" id="KW-0443">Lipid metabolism</keyword>